<evidence type="ECO:0000313" key="2">
    <source>
        <dbReference type="EMBL" id="CEG08716.1"/>
    </source>
</evidence>
<keyword evidence="3" id="KW-1185">Reference proteome</keyword>
<dbReference type="CDD" id="cd14814">
    <property type="entry name" value="Peptidase_M15"/>
    <property type="match status" value="1"/>
</dbReference>
<dbReference type="Gene3D" id="3.30.1380.10">
    <property type="match status" value="1"/>
</dbReference>
<feature type="region of interest" description="Disordered" evidence="1">
    <location>
        <begin position="210"/>
        <end position="242"/>
    </location>
</feature>
<dbReference type="Proteomes" id="UP000035762">
    <property type="component" value="Unassembled WGS sequence"/>
</dbReference>
<sequence length="550" mass="58017">MAIAPLQLPGYAAPTSIDWTPLDQLGKTLEENQKRMTLADLGQGIANGTIDYRQAAGKIAGTGNLTGTLSLLQLAEAKDKLAREQEASKAFTTSLASLYGGAPAAAPQPSPSVNSGPTVPNDDNAMPGTVGMNLKLADRTQDFIQDNPGTSLSSGVRTPQQQAALYANRANNPNPVAPPGTSLHETGNAADIAGMTPEQRAILPQYGLAQPVANDPPHVELAQGQDGGQPSAPATTAGVPSSALSPRAVQLIGAMANPNLPAAQKDIAKQMLASELDQSKMPDAVKQYVFAKSQDPSIGSFTDWTRGNKAAGKTEVNIDQKAETGEAMEAGKAAGKRRAEMFDAAGSATKTLTNLSRMETLLNQVQQGKIQPVRMNISAWAKSFGLNDDVARSIGLDPAGAGSAQALQSLINESVVGKIGKGGFPANNFSDADREFITKIFPSLGDDPQANKIRIEGARRMAQLDIERAKDFQKFKSDPENKGKGFEDFELQWADKVAKRDVFGDLSKKAEALTTQGSQPQAAPSEGMTATNPKTNERLIFKGGKWVPFT</sequence>
<dbReference type="AlphaFoldDB" id="A0A090MMV4"/>
<evidence type="ECO:0000256" key="1">
    <source>
        <dbReference type="SAM" id="MobiDB-lite"/>
    </source>
</evidence>
<gene>
    <name evidence="2" type="ORF">BN961_02134</name>
</gene>
<protein>
    <submittedName>
        <fullName evidence="2">Uncharacterized protein</fullName>
    </submittedName>
</protein>
<name>A0A090MMV4_AFIFE</name>
<feature type="compositionally biased region" description="Polar residues" evidence="1">
    <location>
        <begin position="513"/>
        <end position="534"/>
    </location>
</feature>
<organism evidence="2 3">
    <name type="scientific">Afipia felis</name>
    <name type="common">Cat scratch disease bacillus</name>
    <dbReference type="NCBI Taxonomy" id="1035"/>
    <lineage>
        <taxon>Bacteria</taxon>
        <taxon>Pseudomonadati</taxon>
        <taxon>Pseudomonadota</taxon>
        <taxon>Alphaproteobacteria</taxon>
        <taxon>Hyphomicrobiales</taxon>
        <taxon>Nitrobacteraceae</taxon>
        <taxon>Afipia</taxon>
    </lineage>
</organism>
<comment type="caution">
    <text evidence="2">The sequence shown here is derived from an EMBL/GenBank/DDBJ whole genome shotgun (WGS) entry which is preliminary data.</text>
</comment>
<proteinExistence type="predicted"/>
<feature type="compositionally biased region" description="Polar residues" evidence="1">
    <location>
        <begin position="232"/>
        <end position="242"/>
    </location>
</feature>
<evidence type="ECO:0000313" key="3">
    <source>
        <dbReference type="Proteomes" id="UP000035762"/>
    </source>
</evidence>
<dbReference type="EMBL" id="CCAZ020000001">
    <property type="protein sequence ID" value="CEG08716.1"/>
    <property type="molecule type" value="Genomic_DNA"/>
</dbReference>
<dbReference type="STRING" id="1035.BN961_02134"/>
<accession>A0A090MMV4</accession>
<reference evidence="2 3" key="1">
    <citation type="journal article" date="2014" name="Genome Announc.">
        <title>Genome Sequence of Afipia felis Strain 76713, Isolated in Hospital Water Using an Amoeba Co-Culture Procedure.</title>
        <authorList>
            <person name="Benamar S."/>
            <person name="La Scola B."/>
            <person name="Croce O."/>
        </authorList>
    </citation>
    <scope>NUCLEOTIDE SEQUENCE [LARGE SCALE GENOMIC DNA]</scope>
    <source>
        <strain evidence="2 3">76713</strain>
    </source>
</reference>
<dbReference type="RefSeq" id="WP_048756571.1">
    <property type="nucleotide sequence ID" value="NZ_CCAZ020000001.1"/>
</dbReference>
<dbReference type="SUPFAM" id="SSF55166">
    <property type="entry name" value="Hedgehog/DD-peptidase"/>
    <property type="match status" value="1"/>
</dbReference>
<dbReference type="InterPro" id="IPR009045">
    <property type="entry name" value="Zn_M74/Hedgehog-like"/>
</dbReference>
<dbReference type="OrthoDB" id="8266303at2"/>
<feature type="region of interest" description="Disordered" evidence="1">
    <location>
        <begin position="510"/>
        <end position="550"/>
    </location>
</feature>